<keyword evidence="14" id="KW-1185">Reference proteome</keyword>
<comment type="subcellular location">
    <subcellularLocation>
        <location evidence="2">Secreted</location>
    </subcellularLocation>
</comment>
<keyword evidence="8" id="KW-0862">Zinc</keyword>
<accession>A0A1J4JQ69</accession>
<dbReference type="VEuPathDB" id="TrichDB:TRFO_07883"/>
<protein>
    <submittedName>
        <fullName evidence="13">Ser/Thr protein phosphatase</fullName>
    </submittedName>
</protein>
<gene>
    <name evidence="13" type="ORF">TRFO_07883</name>
</gene>
<dbReference type="Proteomes" id="UP000179807">
    <property type="component" value="Unassembled WGS sequence"/>
</dbReference>
<dbReference type="CDD" id="cd00842">
    <property type="entry name" value="MPP_ASMase"/>
    <property type="match status" value="1"/>
</dbReference>
<evidence type="ECO:0000313" key="13">
    <source>
        <dbReference type="EMBL" id="OHT00560.1"/>
    </source>
</evidence>
<evidence type="ECO:0000259" key="11">
    <source>
        <dbReference type="Pfam" id="PF00149"/>
    </source>
</evidence>
<feature type="transmembrane region" description="Helical" evidence="10">
    <location>
        <begin position="61"/>
        <end position="86"/>
    </location>
</feature>
<evidence type="ECO:0000256" key="2">
    <source>
        <dbReference type="ARBA" id="ARBA00004613"/>
    </source>
</evidence>
<keyword evidence="10" id="KW-0472">Membrane</keyword>
<dbReference type="GO" id="GO:0046872">
    <property type="term" value="F:metal ion binding"/>
    <property type="evidence" value="ECO:0007669"/>
    <property type="project" value="UniProtKB-KW"/>
</dbReference>
<dbReference type="PANTHER" id="PTHR10340">
    <property type="entry name" value="SPHINGOMYELIN PHOSPHODIESTERASE"/>
    <property type="match status" value="1"/>
</dbReference>
<proteinExistence type="inferred from homology"/>
<dbReference type="Pfam" id="PF19272">
    <property type="entry name" value="ASMase_C"/>
    <property type="match status" value="1"/>
</dbReference>
<comment type="similarity">
    <text evidence="3">Belongs to the acid sphingomyelinase family.</text>
</comment>
<evidence type="ECO:0000256" key="7">
    <source>
        <dbReference type="ARBA" id="ARBA00022801"/>
    </source>
</evidence>
<dbReference type="EMBL" id="MLAK01000949">
    <property type="protein sequence ID" value="OHT00560.1"/>
    <property type="molecule type" value="Genomic_DNA"/>
</dbReference>
<evidence type="ECO:0000256" key="1">
    <source>
        <dbReference type="ARBA" id="ARBA00001947"/>
    </source>
</evidence>
<keyword evidence="7" id="KW-0378">Hydrolase</keyword>
<dbReference type="RefSeq" id="XP_068353696.1">
    <property type="nucleotide sequence ID" value="XM_068493964.1"/>
</dbReference>
<evidence type="ECO:0000256" key="9">
    <source>
        <dbReference type="ARBA" id="ARBA00023180"/>
    </source>
</evidence>
<evidence type="ECO:0000256" key="8">
    <source>
        <dbReference type="ARBA" id="ARBA00022833"/>
    </source>
</evidence>
<comment type="cofactor">
    <cofactor evidence="1">
        <name>Zn(2+)</name>
        <dbReference type="ChEBI" id="CHEBI:29105"/>
    </cofactor>
</comment>
<dbReference type="OrthoDB" id="348678at2759"/>
<dbReference type="InterPro" id="IPR004843">
    <property type="entry name" value="Calcineurin-like_PHP"/>
</dbReference>
<evidence type="ECO:0000256" key="4">
    <source>
        <dbReference type="ARBA" id="ARBA00022525"/>
    </source>
</evidence>
<name>A0A1J4JQ69_9EUKA</name>
<keyword evidence="10" id="KW-1133">Transmembrane helix</keyword>
<evidence type="ECO:0000313" key="14">
    <source>
        <dbReference type="Proteomes" id="UP000179807"/>
    </source>
</evidence>
<evidence type="ECO:0000256" key="5">
    <source>
        <dbReference type="ARBA" id="ARBA00022723"/>
    </source>
</evidence>
<keyword evidence="9" id="KW-0325">Glycoprotein</keyword>
<dbReference type="Gene3D" id="3.60.21.10">
    <property type="match status" value="1"/>
</dbReference>
<keyword evidence="5" id="KW-0479">Metal-binding</keyword>
<dbReference type="GO" id="GO:0005576">
    <property type="term" value="C:extracellular region"/>
    <property type="evidence" value="ECO:0007669"/>
    <property type="project" value="UniProtKB-SubCell"/>
</dbReference>
<keyword evidence="6" id="KW-0732">Signal</keyword>
<keyword evidence="4" id="KW-0964">Secreted</keyword>
<evidence type="ECO:0000256" key="6">
    <source>
        <dbReference type="ARBA" id="ARBA00022729"/>
    </source>
</evidence>
<evidence type="ECO:0000256" key="3">
    <source>
        <dbReference type="ARBA" id="ARBA00008234"/>
    </source>
</evidence>
<dbReference type="SUPFAM" id="SSF56300">
    <property type="entry name" value="Metallo-dependent phosphatases"/>
    <property type="match status" value="1"/>
</dbReference>
<feature type="domain" description="Sphingomyelin phosphodiesterase C-terminal" evidence="12">
    <location>
        <begin position="379"/>
        <end position="439"/>
    </location>
</feature>
<keyword evidence="10" id="KW-0812">Transmembrane</keyword>
<dbReference type="AlphaFoldDB" id="A0A1J4JQ69"/>
<reference evidence="13" key="1">
    <citation type="submission" date="2016-10" db="EMBL/GenBank/DDBJ databases">
        <authorList>
            <person name="Benchimol M."/>
            <person name="Almeida L.G."/>
            <person name="Vasconcelos A.T."/>
            <person name="Perreira-Neves A."/>
            <person name="Rosa I.A."/>
            <person name="Tasca T."/>
            <person name="Bogo M.R."/>
            <person name="de Souza W."/>
        </authorList>
    </citation>
    <scope>NUCLEOTIDE SEQUENCE [LARGE SCALE GENOMIC DNA]</scope>
    <source>
        <strain evidence="13">K</strain>
    </source>
</reference>
<dbReference type="PANTHER" id="PTHR10340:SF57">
    <property type="entry name" value="METALLOPHOS DOMAIN-CONTAINING PROTEIN"/>
    <property type="match status" value="1"/>
</dbReference>
<organism evidence="13 14">
    <name type="scientific">Tritrichomonas foetus</name>
    <dbReference type="NCBI Taxonomy" id="1144522"/>
    <lineage>
        <taxon>Eukaryota</taxon>
        <taxon>Metamonada</taxon>
        <taxon>Parabasalia</taxon>
        <taxon>Tritrichomonadida</taxon>
        <taxon>Tritrichomonadidae</taxon>
        <taxon>Tritrichomonas</taxon>
    </lineage>
</organism>
<dbReference type="GeneID" id="94828668"/>
<evidence type="ECO:0000256" key="10">
    <source>
        <dbReference type="SAM" id="Phobius"/>
    </source>
</evidence>
<evidence type="ECO:0000259" key="12">
    <source>
        <dbReference type="Pfam" id="PF19272"/>
    </source>
</evidence>
<comment type="caution">
    <text evidence="13">The sequence shown here is derived from an EMBL/GenBank/DDBJ whole genome shotgun (WGS) entry which is preliminary data.</text>
</comment>
<sequence length="506" mass="58573">MRILHNFHLYFTFSVQRIRFRIYLEMTQEIPSRPLLSDPSENNTINDQFIDEEKVDKKKKIIFNSLLAAIFILCFAMTTLVCWYFFYVPKEDKMLEFVYINDIHIDPKYAPNSHPTSVTSCRTPVEGEVEHKFGQYGCDTPNETFLSMLEEIPKVSKNPKFILYGGDVPAHKLDLDIDHNRELINWTISKISSLYPNIPVLFSLGNNDYVPNYGNADGSNDVENFESVSQVLKPFMNDDQLASFKKGGYYYHDFPEAKLRILVLNTVIYNTYRNYEDGDFKDDPYGQFKWIRNTCEEAQKNGYSIGASIHIPPGCTYSSGNNTKLNQGWLEPYMIEFDKIVKDYDISFTIAGHSHYDLMIPLYSPNGVSKGYSLSAPSISPQHSNNPSFRVYQVNKGQLYDFQQYYADLMMNPNTSLEWQLEYSFRDAYNVDKITTETITEAVNWIKTTGEGRWRYLERMTSRAADNGKFYYCILISTTQEEIQKCLGPLTSANSLSKYFPYGGER</sequence>
<dbReference type="InterPro" id="IPR045473">
    <property type="entry name" value="ASM_C"/>
</dbReference>
<dbReference type="Pfam" id="PF00149">
    <property type="entry name" value="Metallophos"/>
    <property type="match status" value="1"/>
</dbReference>
<dbReference type="InterPro" id="IPR041805">
    <property type="entry name" value="ASMase/PPN1_MPP"/>
</dbReference>
<dbReference type="InterPro" id="IPR029052">
    <property type="entry name" value="Metallo-depent_PP-like"/>
</dbReference>
<feature type="domain" description="Calcineurin-like phosphoesterase" evidence="11">
    <location>
        <begin position="97"/>
        <end position="356"/>
    </location>
</feature>
<dbReference type="GO" id="GO:0016787">
    <property type="term" value="F:hydrolase activity"/>
    <property type="evidence" value="ECO:0007669"/>
    <property type="project" value="UniProtKB-KW"/>
</dbReference>